<comment type="similarity">
    <text evidence="1">Belongs to the N-acetylmuramoyl-L-alanine amidase 2 family.</text>
</comment>
<evidence type="ECO:0000256" key="1">
    <source>
        <dbReference type="ARBA" id="ARBA00007553"/>
    </source>
</evidence>
<reference evidence="5" key="1">
    <citation type="submission" date="2015-08" db="EMBL/GenBank/DDBJ databases">
        <authorList>
            <person name="Varghese N."/>
        </authorList>
    </citation>
    <scope>NUCLEOTIDE SEQUENCE [LARGE SCALE GENOMIC DNA]</scope>
    <source>
        <strain evidence="5">JCM 18476</strain>
    </source>
</reference>
<keyword evidence="5" id="KW-1185">Reference proteome</keyword>
<feature type="domain" description="N-acetylmuramoyl-L-alanine amidase" evidence="2">
    <location>
        <begin position="1"/>
        <end position="133"/>
    </location>
</feature>
<evidence type="ECO:0000259" key="2">
    <source>
        <dbReference type="SMART" id="SM00644"/>
    </source>
</evidence>
<dbReference type="PANTHER" id="PTHR11022">
    <property type="entry name" value="PEPTIDOGLYCAN RECOGNITION PROTEIN"/>
    <property type="match status" value="1"/>
</dbReference>
<dbReference type="GO" id="GO:0009253">
    <property type="term" value="P:peptidoglycan catabolic process"/>
    <property type="evidence" value="ECO:0007669"/>
    <property type="project" value="InterPro"/>
</dbReference>
<dbReference type="SMART" id="SM00701">
    <property type="entry name" value="PGRP"/>
    <property type="match status" value="1"/>
</dbReference>
<accession>A0A0K6IU86</accession>
<dbReference type="STRING" id="1137284.GCA_001418205_03679"/>
<dbReference type="RefSeq" id="WP_055464676.1">
    <property type="nucleotide sequence ID" value="NZ_CYHG01000020.1"/>
</dbReference>
<dbReference type="AlphaFoldDB" id="A0A0K6IU86"/>
<dbReference type="OrthoDB" id="8754850at2"/>
<evidence type="ECO:0000313" key="4">
    <source>
        <dbReference type="EMBL" id="CUB06624.1"/>
    </source>
</evidence>
<dbReference type="InterPro" id="IPR036505">
    <property type="entry name" value="Amidase/PGRP_sf"/>
</dbReference>
<dbReference type="InterPro" id="IPR006619">
    <property type="entry name" value="PGRP_domain_met/bac"/>
</dbReference>
<evidence type="ECO:0000259" key="3">
    <source>
        <dbReference type="SMART" id="SM00701"/>
    </source>
</evidence>
<dbReference type="Gene3D" id="3.40.80.10">
    <property type="entry name" value="Peptidoglycan recognition protein-like"/>
    <property type="match status" value="1"/>
</dbReference>
<dbReference type="GO" id="GO:0008745">
    <property type="term" value="F:N-acetylmuramoyl-L-alanine amidase activity"/>
    <property type="evidence" value="ECO:0007669"/>
    <property type="project" value="InterPro"/>
</dbReference>
<gene>
    <name evidence="4" type="ORF">Ga0061065_12012</name>
</gene>
<dbReference type="GO" id="GO:0008270">
    <property type="term" value="F:zinc ion binding"/>
    <property type="evidence" value="ECO:0007669"/>
    <property type="project" value="InterPro"/>
</dbReference>
<feature type="domain" description="Peptidoglycan recognition protein family" evidence="3">
    <location>
        <begin position="2"/>
        <end position="126"/>
    </location>
</feature>
<evidence type="ECO:0000313" key="5">
    <source>
        <dbReference type="Proteomes" id="UP000182769"/>
    </source>
</evidence>
<dbReference type="InterPro" id="IPR002502">
    <property type="entry name" value="Amidase_domain"/>
</dbReference>
<dbReference type="PANTHER" id="PTHR11022:SF41">
    <property type="entry name" value="PEPTIDOGLYCAN-RECOGNITION PROTEIN LC-RELATED"/>
    <property type="match status" value="1"/>
</dbReference>
<dbReference type="InterPro" id="IPR015510">
    <property type="entry name" value="PGRP"/>
</dbReference>
<dbReference type="SUPFAM" id="SSF55846">
    <property type="entry name" value="N-acetylmuramoyl-L-alanine amidase-like"/>
    <property type="match status" value="1"/>
</dbReference>
<dbReference type="Proteomes" id="UP000182769">
    <property type="component" value="Unassembled WGS sequence"/>
</dbReference>
<organism evidence="4 5">
    <name type="scientific">Marinomonas fungiae</name>
    <dbReference type="NCBI Taxonomy" id="1137284"/>
    <lineage>
        <taxon>Bacteria</taxon>
        <taxon>Pseudomonadati</taxon>
        <taxon>Pseudomonadota</taxon>
        <taxon>Gammaproteobacteria</taxon>
        <taxon>Oceanospirillales</taxon>
        <taxon>Oceanospirillaceae</taxon>
        <taxon>Marinomonas</taxon>
    </lineage>
</organism>
<dbReference type="EMBL" id="CYHG01000020">
    <property type="protein sequence ID" value="CUB06624.1"/>
    <property type="molecule type" value="Genomic_DNA"/>
</dbReference>
<protein>
    <submittedName>
        <fullName evidence="4">N-acetylmuramoyl-L-alanine amidase</fullName>
    </submittedName>
</protein>
<dbReference type="CDD" id="cd06583">
    <property type="entry name" value="PGRP"/>
    <property type="match status" value="1"/>
</dbReference>
<proteinExistence type="inferred from homology"/>
<name>A0A0K6IU86_9GAMM</name>
<sequence length="157" mass="18009">MGNKRDSVVVHCAATPNGQHFTAEQIDQWHAERGFKRDMSIRPGYAKLQHIGYHYVITLDGQLHRGRPLEEVGAHAQGYNAKSIGICMVGTDKFTLRQWEMLLKLIQRLEAHLDTVLKLYGHNELNPRKLCPGFNVPAWVKRKFRPLDHNILEGSFL</sequence>
<dbReference type="Pfam" id="PF01510">
    <property type="entry name" value="Amidase_2"/>
    <property type="match status" value="1"/>
</dbReference>
<dbReference type="SMART" id="SM00644">
    <property type="entry name" value="Ami_2"/>
    <property type="match status" value="1"/>
</dbReference>